<organism evidence="3 4">
    <name type="scientific">Pseudodonghicola xiamenensis</name>
    <dbReference type="NCBI Taxonomy" id="337702"/>
    <lineage>
        <taxon>Bacteria</taxon>
        <taxon>Pseudomonadati</taxon>
        <taxon>Pseudomonadota</taxon>
        <taxon>Alphaproteobacteria</taxon>
        <taxon>Rhodobacterales</taxon>
        <taxon>Paracoccaceae</taxon>
        <taxon>Pseudodonghicola</taxon>
    </lineage>
</organism>
<proteinExistence type="inferred from homology"/>
<accession>A0A8J3MCU2</accession>
<dbReference type="InterPro" id="IPR023631">
    <property type="entry name" value="Amidase_dom"/>
</dbReference>
<protein>
    <submittedName>
        <fullName evidence="3">Indoleacetamide hydrolase</fullName>
    </submittedName>
</protein>
<comment type="similarity">
    <text evidence="1">Belongs to the amidase family.</text>
</comment>
<keyword evidence="3" id="KW-0378">Hydrolase</keyword>
<gene>
    <name evidence="3" type="primary">bam</name>
    <name evidence="3" type="ORF">GCM10010961_22710</name>
</gene>
<dbReference type="PANTHER" id="PTHR11895">
    <property type="entry name" value="TRANSAMIDASE"/>
    <property type="match status" value="1"/>
</dbReference>
<dbReference type="PANTHER" id="PTHR11895:SF7">
    <property type="entry name" value="GLUTAMYL-TRNA(GLN) AMIDOTRANSFERASE SUBUNIT A, MITOCHONDRIAL"/>
    <property type="match status" value="1"/>
</dbReference>
<comment type="caution">
    <text evidence="3">The sequence shown here is derived from an EMBL/GenBank/DDBJ whole genome shotgun (WGS) entry which is preliminary data.</text>
</comment>
<evidence type="ECO:0000256" key="1">
    <source>
        <dbReference type="ARBA" id="ARBA00009199"/>
    </source>
</evidence>
<dbReference type="Proteomes" id="UP000611500">
    <property type="component" value="Unassembled WGS sequence"/>
</dbReference>
<feature type="domain" description="Amidase" evidence="2">
    <location>
        <begin position="28"/>
        <end position="451"/>
    </location>
</feature>
<keyword evidence="4" id="KW-1185">Reference proteome</keyword>
<evidence type="ECO:0000313" key="3">
    <source>
        <dbReference type="EMBL" id="GHG91458.1"/>
    </source>
</evidence>
<dbReference type="InterPro" id="IPR000120">
    <property type="entry name" value="Amidase"/>
</dbReference>
<dbReference type="RefSeq" id="WP_028093576.1">
    <property type="nucleotide sequence ID" value="NZ_BNAP01000008.1"/>
</dbReference>
<dbReference type="AlphaFoldDB" id="A0A8J3MCU2"/>
<name>A0A8J3MCU2_9RHOB</name>
<evidence type="ECO:0000259" key="2">
    <source>
        <dbReference type="Pfam" id="PF01425"/>
    </source>
</evidence>
<dbReference type="InterPro" id="IPR036928">
    <property type="entry name" value="AS_sf"/>
</dbReference>
<dbReference type="Pfam" id="PF01425">
    <property type="entry name" value="Amidase"/>
    <property type="match status" value="1"/>
</dbReference>
<evidence type="ECO:0000313" key="4">
    <source>
        <dbReference type="Proteomes" id="UP000611500"/>
    </source>
</evidence>
<reference evidence="3" key="2">
    <citation type="submission" date="2020-09" db="EMBL/GenBank/DDBJ databases">
        <authorList>
            <person name="Sun Q."/>
            <person name="Zhou Y."/>
        </authorList>
    </citation>
    <scope>NUCLEOTIDE SEQUENCE</scope>
    <source>
        <strain evidence="3">CGMCC 1.7081</strain>
    </source>
</reference>
<dbReference type="SUPFAM" id="SSF75304">
    <property type="entry name" value="Amidase signature (AS) enzymes"/>
    <property type="match status" value="1"/>
</dbReference>
<reference evidence="3" key="1">
    <citation type="journal article" date="2014" name="Int. J. Syst. Evol. Microbiol.">
        <title>Complete genome sequence of Corynebacterium casei LMG S-19264T (=DSM 44701T), isolated from a smear-ripened cheese.</title>
        <authorList>
            <consortium name="US DOE Joint Genome Institute (JGI-PGF)"/>
            <person name="Walter F."/>
            <person name="Albersmeier A."/>
            <person name="Kalinowski J."/>
            <person name="Ruckert C."/>
        </authorList>
    </citation>
    <scope>NUCLEOTIDE SEQUENCE</scope>
    <source>
        <strain evidence="3">CGMCC 1.7081</strain>
    </source>
</reference>
<dbReference type="EMBL" id="BNAP01000008">
    <property type="protein sequence ID" value="GHG91458.1"/>
    <property type="molecule type" value="Genomic_DNA"/>
</dbReference>
<sequence length="476" mass="50792">MSNKDLWRLSATETAASTIAGDVTAEAVTEANLARMEAANPALNAVVVPLAEEARARARDLDRARAAGAPCGPLHGVAVTIKINVDQKGQANSNGVVALKDVIAPGDAPVVSNLLKAGAVVIGRTNTPEFSFRADTDNPLFGRTNNPWGDHISAGGSSGGAGAAVMAGIGALAHGNDIGGSLRFPAAANGAVTVKPGLSRVAAYNPSQTAERGMLAQAMSVQGLIVRSAADLHLSMPALIAPDARDPFHTPLPWRGEPLEGPIKVGFTKETYEFEMHPEVSAALDDARAALVDAGYQVEDIDPPLLREAGMVGYRTLMGEVLALMEPAIRAQGSAEINDIFDEYFRQFVPYKDVELLQMMAKRSYYARAWSEFQQDYPLVLAPFLPQPFFGPDRDLEGAEGVREVLGSALWSYAMNYMGLPAACVPARLANLPKGPQPINVQIVARRWREDLAVDACIAIENRIGRMCDPLWTRMG</sequence>
<dbReference type="NCBIfam" id="NF005687">
    <property type="entry name" value="PRK07487.1"/>
    <property type="match status" value="1"/>
</dbReference>
<dbReference type="GO" id="GO:0016787">
    <property type="term" value="F:hydrolase activity"/>
    <property type="evidence" value="ECO:0007669"/>
    <property type="project" value="UniProtKB-KW"/>
</dbReference>
<dbReference type="Gene3D" id="3.90.1300.10">
    <property type="entry name" value="Amidase signature (AS) domain"/>
    <property type="match status" value="1"/>
</dbReference>